<gene>
    <name evidence="4" type="ORF">BaRGS_00024736</name>
</gene>
<dbReference type="AlphaFoldDB" id="A0ABD0KA79"/>
<organism evidence="4 5">
    <name type="scientific">Batillaria attramentaria</name>
    <dbReference type="NCBI Taxonomy" id="370345"/>
    <lineage>
        <taxon>Eukaryota</taxon>
        <taxon>Metazoa</taxon>
        <taxon>Spiralia</taxon>
        <taxon>Lophotrochozoa</taxon>
        <taxon>Mollusca</taxon>
        <taxon>Gastropoda</taxon>
        <taxon>Caenogastropoda</taxon>
        <taxon>Sorbeoconcha</taxon>
        <taxon>Cerithioidea</taxon>
        <taxon>Batillariidae</taxon>
        <taxon>Batillaria</taxon>
    </lineage>
</organism>
<dbReference type="SUPFAM" id="SSF51735">
    <property type="entry name" value="NAD(P)-binding Rossmann-fold domains"/>
    <property type="match status" value="1"/>
</dbReference>
<dbReference type="PRINTS" id="PR00080">
    <property type="entry name" value="SDRFAMILY"/>
</dbReference>
<protein>
    <submittedName>
        <fullName evidence="4">Uncharacterized protein</fullName>
    </submittedName>
</protein>
<dbReference type="PRINTS" id="PR00081">
    <property type="entry name" value="GDHRDH"/>
</dbReference>
<comment type="similarity">
    <text evidence="2">Belongs to the short-chain dehydrogenases/reductases (SDR) family.</text>
</comment>
<dbReference type="PANTHER" id="PTHR43157:SF31">
    <property type="entry name" value="PHOSPHATIDYLINOSITOL-GLYCAN BIOSYNTHESIS CLASS F PROTEIN"/>
    <property type="match status" value="1"/>
</dbReference>
<evidence type="ECO:0000313" key="5">
    <source>
        <dbReference type="Proteomes" id="UP001519460"/>
    </source>
</evidence>
<feature type="transmembrane region" description="Helical" evidence="3">
    <location>
        <begin position="12"/>
        <end position="30"/>
    </location>
</feature>
<evidence type="ECO:0000256" key="3">
    <source>
        <dbReference type="SAM" id="Phobius"/>
    </source>
</evidence>
<keyword evidence="1" id="KW-0560">Oxidoreductase</keyword>
<keyword evidence="5" id="KW-1185">Reference proteome</keyword>
<dbReference type="GO" id="GO:0016491">
    <property type="term" value="F:oxidoreductase activity"/>
    <property type="evidence" value="ECO:0007669"/>
    <property type="project" value="UniProtKB-KW"/>
</dbReference>
<proteinExistence type="inferred from homology"/>
<keyword evidence="3" id="KW-1133">Transmembrane helix</keyword>
<reference evidence="4 5" key="1">
    <citation type="journal article" date="2023" name="Sci. Data">
        <title>Genome assembly of the Korean intertidal mud-creeper Batillaria attramentaria.</title>
        <authorList>
            <person name="Patra A.K."/>
            <person name="Ho P.T."/>
            <person name="Jun S."/>
            <person name="Lee S.J."/>
            <person name="Kim Y."/>
            <person name="Won Y.J."/>
        </authorList>
    </citation>
    <scope>NUCLEOTIDE SEQUENCE [LARGE SCALE GENOMIC DNA]</scope>
    <source>
        <strain evidence="4">Wonlab-2016</strain>
    </source>
</reference>
<dbReference type="EMBL" id="JACVVK020000217">
    <property type="protein sequence ID" value="KAK7484001.1"/>
    <property type="molecule type" value="Genomic_DNA"/>
</dbReference>
<evidence type="ECO:0000256" key="1">
    <source>
        <dbReference type="ARBA" id="ARBA00023002"/>
    </source>
</evidence>
<accession>A0ABD0KA79</accession>
<comment type="caution">
    <text evidence="4">The sequence shown here is derived from an EMBL/GenBank/DDBJ whole genome shotgun (WGS) entry which is preliminary data.</text>
</comment>
<dbReference type="Proteomes" id="UP001519460">
    <property type="component" value="Unassembled WGS sequence"/>
</dbReference>
<dbReference type="InterPro" id="IPR002347">
    <property type="entry name" value="SDR_fam"/>
</dbReference>
<sequence>MLQQIIGVPVSPWVVAVAAGAVTVLTLFALKRPRKCTSKVDLTGKTVIVTGANTGIGYYTALDFAARNARVILACRSKDRGQEARDKIVAATRNENVMMRVLDLSSLSSVREFASAIKEEEDHLDILVNNAGVFGAPQKCTEDGLELNMATNHFGPFLLTQLLLDLLKMSAPSRIVNVSSGANQFIRDADLVFDNLRAERQVSSFTKYSITKLANILFTQELERRLKGTGVSVFSLHPGDVKTEIGRNLHWALKLLLLPIIPFMRTPEIGAQTSIHCAVTEGIEKLSGKYFIDCCPAEHKVSPLAKNEELAKNLWNVSLALTGLS</sequence>
<dbReference type="Pfam" id="PF00106">
    <property type="entry name" value="adh_short"/>
    <property type="match status" value="1"/>
</dbReference>
<name>A0ABD0KA79_9CAEN</name>
<dbReference type="InterPro" id="IPR036291">
    <property type="entry name" value="NAD(P)-bd_dom_sf"/>
</dbReference>
<keyword evidence="3" id="KW-0472">Membrane</keyword>
<keyword evidence="3" id="KW-0812">Transmembrane</keyword>
<dbReference type="PANTHER" id="PTHR43157">
    <property type="entry name" value="PHOSPHATIDYLINOSITOL-GLYCAN BIOSYNTHESIS CLASS F PROTEIN-RELATED"/>
    <property type="match status" value="1"/>
</dbReference>
<evidence type="ECO:0000256" key="2">
    <source>
        <dbReference type="RuleBase" id="RU000363"/>
    </source>
</evidence>
<dbReference type="Gene3D" id="3.40.50.720">
    <property type="entry name" value="NAD(P)-binding Rossmann-like Domain"/>
    <property type="match status" value="1"/>
</dbReference>
<evidence type="ECO:0000313" key="4">
    <source>
        <dbReference type="EMBL" id="KAK7484001.1"/>
    </source>
</evidence>